<evidence type="ECO:0000259" key="2">
    <source>
        <dbReference type="PROSITE" id="PS50011"/>
    </source>
</evidence>
<name>A0A8H2XM77_9AGAM</name>
<evidence type="ECO:0000313" key="3">
    <source>
        <dbReference type="EMBL" id="CAE6431414.1"/>
    </source>
</evidence>
<dbReference type="PROSITE" id="PS00108">
    <property type="entry name" value="PROTEIN_KINASE_ST"/>
    <property type="match status" value="1"/>
</dbReference>
<dbReference type="InterPro" id="IPR008271">
    <property type="entry name" value="Ser/Thr_kinase_AS"/>
</dbReference>
<dbReference type="Gene3D" id="1.10.510.10">
    <property type="entry name" value="Transferase(Phosphotransferase) domain 1"/>
    <property type="match status" value="1"/>
</dbReference>
<dbReference type="InterPro" id="IPR000719">
    <property type="entry name" value="Prot_kinase_dom"/>
</dbReference>
<proteinExistence type="predicted"/>
<reference evidence="3" key="1">
    <citation type="submission" date="2021-01" db="EMBL/GenBank/DDBJ databases">
        <authorList>
            <person name="Kaushik A."/>
        </authorList>
    </citation>
    <scope>NUCLEOTIDE SEQUENCE</scope>
    <source>
        <strain evidence="3">AG6-10EEA</strain>
    </source>
</reference>
<feature type="domain" description="Protein kinase" evidence="2">
    <location>
        <begin position="280"/>
        <end position="544"/>
    </location>
</feature>
<sequence>MNPRRLEIIWQETEKHWKEKHGSEFPRSRDAAFRQKIEDDTGIEDDSPSDSEWRDLWRLVDDCWMESESHLQEENTRRRVDSWARGGSYHENNASDPILVGRVLSPEDEGSGDDLISVLTWRNGEFVRVMRHYIKQRHRPQNPPPSRNVPRRRRYNSSYSRRFNASSGSSRGQGCSSRSGGATSVATIADELPVTDTRVRVVNSPVLTSDEISSLSDISSFTNDEAGPSHVPLANTPNTEQDILPSKDTPVSKAMTAAEVVSYLVTRGCPNRMGDLDPTSFSEHPIFHGGFSDIYSGRLLNNSQVAIKALRISIGNINQGAKHIKHAARELHTWSKCRHPNVLPLLGLVEFRGGIGMISPWMAQGSLPRYLTNNLGVNRCHMCLQICDGLSYLHHIGIIHGDLKGTNVLVSDSGIPVLTDFGNSVLRNQTLKFTQTTSGASLTVRWSAAELITESGPPNEATDVYALGMTMYEVMAGTIPYEGKKEARIIYLVVEKKEPPERPKSIPGDCKDGEKLWNLLVRCWSFESSSRPSAKEVKKIMQTITPEGLALATPTTNREGNWVLLIIRGLWKWLIGWKIRRNRKQPQLHQV</sequence>
<dbReference type="Proteomes" id="UP000663853">
    <property type="component" value="Unassembled WGS sequence"/>
</dbReference>
<dbReference type="InterPro" id="IPR011009">
    <property type="entry name" value="Kinase-like_dom_sf"/>
</dbReference>
<dbReference type="GO" id="GO:0004674">
    <property type="term" value="F:protein serine/threonine kinase activity"/>
    <property type="evidence" value="ECO:0007669"/>
    <property type="project" value="TreeGrafter"/>
</dbReference>
<dbReference type="InterPro" id="IPR001245">
    <property type="entry name" value="Ser-Thr/Tyr_kinase_cat_dom"/>
</dbReference>
<evidence type="ECO:0000313" key="4">
    <source>
        <dbReference type="Proteomes" id="UP000663853"/>
    </source>
</evidence>
<dbReference type="PANTHER" id="PTHR44329">
    <property type="entry name" value="SERINE/THREONINE-PROTEIN KINASE TNNI3K-RELATED"/>
    <property type="match status" value="1"/>
</dbReference>
<dbReference type="SMART" id="SM00220">
    <property type="entry name" value="S_TKc"/>
    <property type="match status" value="1"/>
</dbReference>
<dbReference type="EMBL" id="CAJMXA010000454">
    <property type="protein sequence ID" value="CAE6431414.1"/>
    <property type="molecule type" value="Genomic_DNA"/>
</dbReference>
<dbReference type="SUPFAM" id="SSF56112">
    <property type="entry name" value="Protein kinase-like (PK-like)"/>
    <property type="match status" value="1"/>
</dbReference>
<evidence type="ECO:0000256" key="1">
    <source>
        <dbReference type="SAM" id="MobiDB-lite"/>
    </source>
</evidence>
<protein>
    <recommendedName>
        <fullName evidence="2">Protein kinase domain-containing protein</fullName>
    </recommendedName>
</protein>
<gene>
    <name evidence="3" type="ORF">RDB_LOCUS24363</name>
</gene>
<accession>A0A8H2XM77</accession>
<dbReference type="PANTHER" id="PTHR44329:SF214">
    <property type="entry name" value="PROTEIN KINASE DOMAIN-CONTAINING PROTEIN"/>
    <property type="match status" value="1"/>
</dbReference>
<dbReference type="Pfam" id="PF07714">
    <property type="entry name" value="PK_Tyr_Ser-Thr"/>
    <property type="match status" value="1"/>
</dbReference>
<comment type="caution">
    <text evidence="3">The sequence shown here is derived from an EMBL/GenBank/DDBJ whole genome shotgun (WGS) entry which is preliminary data.</text>
</comment>
<dbReference type="AlphaFoldDB" id="A0A8H2XM77"/>
<dbReference type="InterPro" id="IPR051681">
    <property type="entry name" value="Ser/Thr_Kinases-Pseudokinases"/>
</dbReference>
<dbReference type="PROSITE" id="PS50011">
    <property type="entry name" value="PROTEIN_KINASE_DOM"/>
    <property type="match status" value="1"/>
</dbReference>
<feature type="region of interest" description="Disordered" evidence="1">
    <location>
        <begin position="133"/>
        <end position="181"/>
    </location>
</feature>
<dbReference type="GO" id="GO:0005524">
    <property type="term" value="F:ATP binding"/>
    <property type="evidence" value="ECO:0007669"/>
    <property type="project" value="InterPro"/>
</dbReference>
<feature type="compositionally biased region" description="Low complexity" evidence="1">
    <location>
        <begin position="156"/>
        <end position="181"/>
    </location>
</feature>
<organism evidence="3 4">
    <name type="scientific">Rhizoctonia solani</name>
    <dbReference type="NCBI Taxonomy" id="456999"/>
    <lineage>
        <taxon>Eukaryota</taxon>
        <taxon>Fungi</taxon>
        <taxon>Dikarya</taxon>
        <taxon>Basidiomycota</taxon>
        <taxon>Agaricomycotina</taxon>
        <taxon>Agaricomycetes</taxon>
        <taxon>Cantharellales</taxon>
        <taxon>Ceratobasidiaceae</taxon>
        <taxon>Rhizoctonia</taxon>
    </lineage>
</organism>